<evidence type="ECO:0000256" key="3">
    <source>
        <dbReference type="ARBA" id="ARBA00023125"/>
    </source>
</evidence>
<dbReference type="GO" id="GO:0003677">
    <property type="term" value="F:DNA binding"/>
    <property type="evidence" value="ECO:0007669"/>
    <property type="project" value="UniProtKB-KW"/>
</dbReference>
<dbReference type="EMBL" id="LGTC01000001">
    <property type="protein sequence ID" value="KNY27966.1"/>
    <property type="molecule type" value="Genomic_DNA"/>
</dbReference>
<dbReference type="SUPFAM" id="SSF46785">
    <property type="entry name" value="Winged helix' DNA-binding domain"/>
    <property type="match status" value="1"/>
</dbReference>
<dbReference type="FunFam" id="1.10.60.10:FF:000005">
    <property type="entry name" value="Transcriptional regulator MntR protein"/>
    <property type="match status" value="1"/>
</dbReference>
<dbReference type="STRING" id="398512.Bccel_3237"/>
<dbReference type="Gene3D" id="1.10.10.10">
    <property type="entry name" value="Winged helix-like DNA-binding domain superfamily/Winged helix DNA-binding domain"/>
    <property type="match status" value="1"/>
</dbReference>
<keyword evidence="4" id="KW-0804">Transcription</keyword>
<dbReference type="InterPro" id="IPR036388">
    <property type="entry name" value="WH-like_DNA-bd_sf"/>
</dbReference>
<evidence type="ECO:0000256" key="1">
    <source>
        <dbReference type="ARBA" id="ARBA00007871"/>
    </source>
</evidence>
<dbReference type="InterPro" id="IPR001367">
    <property type="entry name" value="Fe_dep_repressor"/>
</dbReference>
<dbReference type="SMART" id="SM00529">
    <property type="entry name" value="HTH_DTXR"/>
    <property type="match status" value="1"/>
</dbReference>
<dbReference type="InterPro" id="IPR050536">
    <property type="entry name" value="DtxR_MntR_Metal-Reg"/>
</dbReference>
<keyword evidence="7" id="KW-1185">Reference proteome</keyword>
<dbReference type="InterPro" id="IPR036390">
    <property type="entry name" value="WH_DNA-bd_sf"/>
</dbReference>
<gene>
    <name evidence="6" type="ORF">Bccel_3237</name>
</gene>
<accession>A0A0L6JQ48</accession>
<evidence type="ECO:0000259" key="5">
    <source>
        <dbReference type="PROSITE" id="PS50944"/>
    </source>
</evidence>
<reference evidence="7" key="1">
    <citation type="submission" date="2015-07" db="EMBL/GenBank/DDBJ databases">
        <title>Near-Complete Genome Sequence of the Cellulolytic Bacterium Bacteroides (Pseudobacteroides) cellulosolvens ATCC 35603.</title>
        <authorList>
            <person name="Dassa B."/>
            <person name="Utturkar S.M."/>
            <person name="Klingeman D.M."/>
            <person name="Hurt R.A."/>
            <person name="Keller M."/>
            <person name="Xu J."/>
            <person name="Reddy Y.H.K."/>
            <person name="Borovok I."/>
            <person name="Grinberg I.R."/>
            <person name="Lamed R."/>
            <person name="Zhivin O."/>
            <person name="Bayer E.A."/>
            <person name="Brown S.D."/>
        </authorList>
    </citation>
    <scope>NUCLEOTIDE SEQUENCE [LARGE SCALE GENOMIC DNA]</scope>
    <source>
        <strain evidence="7">DSM 2933</strain>
    </source>
</reference>
<name>A0A0L6JQ48_9FIRM</name>
<dbReference type="OrthoDB" id="9794394at2"/>
<protein>
    <submittedName>
        <fullName evidence="6">Iron (Metal) dependent repressor, DtxR family</fullName>
    </submittedName>
</protein>
<dbReference type="InterPro" id="IPR022689">
    <property type="entry name" value="Iron_dep_repressor"/>
</dbReference>
<keyword evidence="2" id="KW-0805">Transcription regulation</keyword>
<dbReference type="Pfam" id="PF02742">
    <property type="entry name" value="Fe_dep_repr_C"/>
    <property type="match status" value="1"/>
</dbReference>
<dbReference type="GO" id="GO:0003700">
    <property type="term" value="F:DNA-binding transcription factor activity"/>
    <property type="evidence" value="ECO:0007669"/>
    <property type="project" value="InterPro"/>
</dbReference>
<evidence type="ECO:0000256" key="2">
    <source>
        <dbReference type="ARBA" id="ARBA00023015"/>
    </source>
</evidence>
<dbReference type="InterPro" id="IPR022687">
    <property type="entry name" value="HTH_DTXR"/>
</dbReference>
<dbReference type="AlphaFoldDB" id="A0A0L6JQ48"/>
<evidence type="ECO:0000256" key="4">
    <source>
        <dbReference type="ARBA" id="ARBA00023163"/>
    </source>
</evidence>
<dbReference type="PANTHER" id="PTHR33238:SF7">
    <property type="entry name" value="IRON-DEPENDENT TRANSCRIPTIONAL REGULATOR"/>
    <property type="match status" value="1"/>
</dbReference>
<dbReference type="Gene3D" id="1.10.60.10">
    <property type="entry name" value="Iron dependent repressor, metal binding and dimerisation domain"/>
    <property type="match status" value="1"/>
</dbReference>
<proteinExistence type="inferred from homology"/>
<dbReference type="eggNOG" id="COG1321">
    <property type="taxonomic scope" value="Bacteria"/>
</dbReference>
<dbReference type="PROSITE" id="PS50944">
    <property type="entry name" value="HTH_DTXR"/>
    <property type="match status" value="1"/>
</dbReference>
<dbReference type="GO" id="GO:0046914">
    <property type="term" value="F:transition metal ion binding"/>
    <property type="evidence" value="ECO:0007669"/>
    <property type="project" value="InterPro"/>
</dbReference>
<dbReference type="RefSeq" id="WP_050753525.1">
    <property type="nucleotide sequence ID" value="NZ_JQKC01000008.1"/>
</dbReference>
<feature type="domain" description="HTH dtxR-type" evidence="5">
    <location>
        <begin position="7"/>
        <end position="68"/>
    </location>
</feature>
<dbReference type="GO" id="GO:0046983">
    <property type="term" value="F:protein dimerization activity"/>
    <property type="evidence" value="ECO:0007669"/>
    <property type="project" value="InterPro"/>
</dbReference>
<organism evidence="6 7">
    <name type="scientific">Pseudobacteroides cellulosolvens ATCC 35603 = DSM 2933</name>
    <dbReference type="NCBI Taxonomy" id="398512"/>
    <lineage>
        <taxon>Bacteria</taxon>
        <taxon>Bacillati</taxon>
        <taxon>Bacillota</taxon>
        <taxon>Clostridia</taxon>
        <taxon>Eubacteriales</taxon>
        <taxon>Oscillospiraceae</taxon>
        <taxon>Pseudobacteroides</taxon>
    </lineage>
</organism>
<dbReference type="InterPro" id="IPR036421">
    <property type="entry name" value="Fe_dep_repressor_sf"/>
</dbReference>
<keyword evidence="3" id="KW-0238">DNA-binding</keyword>
<comment type="similarity">
    <text evidence="1">Belongs to the DtxR/MntR family.</text>
</comment>
<dbReference type="Pfam" id="PF01325">
    <property type="entry name" value="Fe_dep_repress"/>
    <property type="match status" value="1"/>
</dbReference>
<evidence type="ECO:0000313" key="6">
    <source>
        <dbReference type="EMBL" id="KNY27966.1"/>
    </source>
</evidence>
<dbReference type="PANTHER" id="PTHR33238">
    <property type="entry name" value="IRON (METAL) DEPENDENT REPRESSOR, DTXR FAMILY"/>
    <property type="match status" value="1"/>
</dbReference>
<dbReference type="Proteomes" id="UP000036923">
    <property type="component" value="Unassembled WGS sequence"/>
</dbReference>
<sequence length="141" mass="16024">MSKDMTLSASMQDYLEAIAELEEEEGIVRITDIANKLDIAKASVNQTVKKLKDMSLVRQQTYGPVELTDDGRLMANRIRQRHKKLRQFLVEVLGVDADIAEKDACLMEHAVSAQTMDRLTNFLCTNGYMSTEFNIKDSEDY</sequence>
<dbReference type="SUPFAM" id="SSF47979">
    <property type="entry name" value="Iron-dependent repressor protein, dimerization domain"/>
    <property type="match status" value="1"/>
</dbReference>
<evidence type="ECO:0000313" key="7">
    <source>
        <dbReference type="Proteomes" id="UP000036923"/>
    </source>
</evidence>
<comment type="caution">
    <text evidence="6">The sequence shown here is derived from an EMBL/GenBank/DDBJ whole genome shotgun (WGS) entry which is preliminary data.</text>
</comment>